<dbReference type="Proteomes" id="UP000199398">
    <property type="component" value="Unassembled WGS sequence"/>
</dbReference>
<organism evidence="4 5">
    <name type="scientific">Saccharopolyspora antimicrobica</name>
    <dbReference type="NCBI Taxonomy" id="455193"/>
    <lineage>
        <taxon>Bacteria</taxon>
        <taxon>Bacillati</taxon>
        <taxon>Actinomycetota</taxon>
        <taxon>Actinomycetes</taxon>
        <taxon>Pseudonocardiales</taxon>
        <taxon>Pseudonocardiaceae</taxon>
        <taxon>Saccharopolyspora</taxon>
    </lineage>
</organism>
<dbReference type="AlphaFoldDB" id="A0A1I5ITJ5"/>
<evidence type="ECO:0000259" key="2">
    <source>
        <dbReference type="Pfam" id="PF00535"/>
    </source>
</evidence>
<dbReference type="STRING" id="455193.SAMN05421805_119141"/>
<dbReference type="RefSeq" id="WP_093158179.1">
    <property type="nucleotide sequence ID" value="NZ_FOUP01000019.1"/>
</dbReference>
<gene>
    <name evidence="3" type="ORF">ATL45_2462</name>
    <name evidence="4" type="ORF">SAMN05421805_119141</name>
</gene>
<dbReference type="EMBL" id="RBXX01000002">
    <property type="protein sequence ID" value="RKT84157.1"/>
    <property type="molecule type" value="Genomic_DNA"/>
</dbReference>
<evidence type="ECO:0000313" key="6">
    <source>
        <dbReference type="Proteomes" id="UP000270697"/>
    </source>
</evidence>
<keyword evidence="6" id="KW-1185">Reference proteome</keyword>
<evidence type="ECO:0000313" key="5">
    <source>
        <dbReference type="Proteomes" id="UP000199398"/>
    </source>
</evidence>
<evidence type="ECO:0000313" key="3">
    <source>
        <dbReference type="EMBL" id="RKT84157.1"/>
    </source>
</evidence>
<accession>A0A1I5ITJ5</accession>
<name>A0A1I5ITJ5_9PSEU</name>
<protein>
    <submittedName>
        <fullName evidence="4">Glycosyl transferase family 2</fullName>
    </submittedName>
</protein>
<dbReference type="InterPro" id="IPR001173">
    <property type="entry name" value="Glyco_trans_2-like"/>
</dbReference>
<proteinExistence type="predicted"/>
<dbReference type="GO" id="GO:0016740">
    <property type="term" value="F:transferase activity"/>
    <property type="evidence" value="ECO:0007669"/>
    <property type="project" value="UniProtKB-KW"/>
</dbReference>
<dbReference type="Gene3D" id="3.90.550.10">
    <property type="entry name" value="Spore Coat Polysaccharide Biosynthesis Protein SpsA, Chain A"/>
    <property type="match status" value="1"/>
</dbReference>
<keyword evidence="4" id="KW-0808">Transferase</keyword>
<dbReference type="EMBL" id="FOUP01000019">
    <property type="protein sequence ID" value="SFO63481.1"/>
    <property type="molecule type" value="Genomic_DNA"/>
</dbReference>
<dbReference type="Proteomes" id="UP000270697">
    <property type="component" value="Unassembled WGS sequence"/>
</dbReference>
<dbReference type="InterPro" id="IPR029044">
    <property type="entry name" value="Nucleotide-diphossugar_trans"/>
</dbReference>
<reference evidence="4 5" key="1">
    <citation type="submission" date="2016-10" db="EMBL/GenBank/DDBJ databases">
        <authorList>
            <person name="de Groot N.N."/>
        </authorList>
    </citation>
    <scope>NUCLEOTIDE SEQUENCE [LARGE SCALE GENOMIC DNA]</scope>
    <source>
        <strain evidence="4 5">CPCC 201259</strain>
    </source>
</reference>
<evidence type="ECO:0000256" key="1">
    <source>
        <dbReference type="SAM" id="MobiDB-lite"/>
    </source>
</evidence>
<feature type="domain" description="Glycosyltransferase 2-like" evidence="2">
    <location>
        <begin position="6"/>
        <end position="109"/>
    </location>
</feature>
<dbReference type="Pfam" id="PF00535">
    <property type="entry name" value="Glycos_transf_2"/>
    <property type="match status" value="1"/>
</dbReference>
<feature type="region of interest" description="Disordered" evidence="1">
    <location>
        <begin position="124"/>
        <end position="143"/>
    </location>
</feature>
<reference evidence="3 6" key="2">
    <citation type="submission" date="2018-10" db="EMBL/GenBank/DDBJ databases">
        <title>Sequencing the genomes of 1000 actinobacteria strains.</title>
        <authorList>
            <person name="Klenk H.-P."/>
        </authorList>
    </citation>
    <scope>NUCLEOTIDE SEQUENCE [LARGE SCALE GENOMIC DNA]</scope>
    <source>
        <strain evidence="3 6">DSM 45119</strain>
    </source>
</reference>
<dbReference type="SUPFAM" id="SSF53448">
    <property type="entry name" value="Nucleotide-diphospho-sugar transferases"/>
    <property type="match status" value="1"/>
</dbReference>
<dbReference type="OrthoDB" id="4529776at2"/>
<evidence type="ECO:0000313" key="4">
    <source>
        <dbReference type="EMBL" id="SFO63481.1"/>
    </source>
</evidence>
<sequence length="253" mass="27002">MPTLSVLTPVVHGKHHYLGQTYESLVRQELPPGWDWQWIVQEDGDTGFLRGVLPSDPRISAGASQQGRAAMARTMGLARAEGELIRALDADDVLPDGALEQEIKALASSPEYAWSVSPTLDLMPDGSLVPGPRDPEPGPLPPGALYEGQAAGSLQVVGTTLCTYTALVRALGGWQALYSDEDVALLLAVEAVAPGIMLPEPGLHYRKWSGATTAQADDYQPADGAMRNAAILSRADALRESGWRWPTAGEARI</sequence>